<comment type="similarity">
    <text evidence="2">Belongs to the SusD family.</text>
</comment>
<keyword evidence="4" id="KW-0472">Membrane</keyword>
<comment type="subcellular location">
    <subcellularLocation>
        <location evidence="1">Cell outer membrane</location>
    </subcellularLocation>
</comment>
<dbReference type="Pfam" id="PF14322">
    <property type="entry name" value="SusD-like_3"/>
    <property type="match status" value="1"/>
</dbReference>
<evidence type="ECO:0000313" key="9">
    <source>
        <dbReference type="Proteomes" id="UP000031408"/>
    </source>
</evidence>
<evidence type="ECO:0000313" key="8">
    <source>
        <dbReference type="EMBL" id="KIC93523.1"/>
    </source>
</evidence>
<dbReference type="Pfam" id="PF07980">
    <property type="entry name" value="SusD_RagB"/>
    <property type="match status" value="1"/>
</dbReference>
<protein>
    <recommendedName>
        <fullName evidence="10">RagB/SusD family nutrient uptake outer membrane protein</fullName>
    </recommendedName>
</protein>
<evidence type="ECO:0000259" key="7">
    <source>
        <dbReference type="Pfam" id="PF14322"/>
    </source>
</evidence>
<evidence type="ECO:0000256" key="1">
    <source>
        <dbReference type="ARBA" id="ARBA00004442"/>
    </source>
</evidence>
<evidence type="ECO:0000256" key="2">
    <source>
        <dbReference type="ARBA" id="ARBA00006275"/>
    </source>
</evidence>
<dbReference type="EMBL" id="JSVC01000019">
    <property type="protein sequence ID" value="KIC93523.1"/>
    <property type="molecule type" value="Genomic_DNA"/>
</dbReference>
<dbReference type="Gene3D" id="1.25.40.390">
    <property type="match status" value="2"/>
</dbReference>
<dbReference type="SUPFAM" id="SSF48452">
    <property type="entry name" value="TPR-like"/>
    <property type="match status" value="1"/>
</dbReference>
<reference evidence="8 9" key="1">
    <citation type="submission" date="2014-11" db="EMBL/GenBank/DDBJ databases">
        <title>Genome sequence of Flavihumibacter solisilvae 3-3.</title>
        <authorList>
            <person name="Zhou G."/>
            <person name="Li M."/>
            <person name="Wang G."/>
        </authorList>
    </citation>
    <scope>NUCLEOTIDE SEQUENCE [LARGE SCALE GENOMIC DNA]</scope>
    <source>
        <strain evidence="8 9">3-3</strain>
    </source>
</reference>
<dbReference type="InterPro" id="IPR012944">
    <property type="entry name" value="SusD_RagB_dom"/>
</dbReference>
<feature type="domain" description="RagB/SusD" evidence="6">
    <location>
        <begin position="384"/>
        <end position="457"/>
    </location>
</feature>
<accession>A0A0C1LDJ6</accession>
<sequence>MKKLTTILLIALSLSSCKKWLDLQPETEVSRDELFQTEAGFQEALNGVYTRCVQGDLYGDELTFGYPEVLAQNYTLATGMDPMYYLQTGRYNYKDIDFITRKDKTWKGLYNGIVNANLILQEIDKKPDLFTGNNFALIKGEAMALRAFLHFDLFRLFGSYQQSTLAGIPYVTIYTNKVTAMSGADEVLTKVIADLEGAKALLRTSDSILRPSYQVNYPNATDSSTETTSPSLFLQNRRHRLNYYAVCGELARVYLYRQDKVNALVNAEEVIQSNKFKWTSQADFIHVDVKMTDRILYKELVFGWPIKERANDVIRRFGQQTASFWIDLDAGQTLYEFRGVGAEDLRYKQWFQPTGGNRLELLKYYRNPNGKEDDATADRHPLMAPAIRLSEMYYIAAEASFEGNPSKALNYFNEVRRNRGIGTTLATDSYTEFMDELVKEARKEWYGEGQIFHMYKRLNRSIPAQTGGLIPASSAMYILPLPNDEIEFGGR</sequence>
<organism evidence="8 9">
    <name type="scientific">Flavihumibacter solisilvae</name>
    <dbReference type="NCBI Taxonomy" id="1349421"/>
    <lineage>
        <taxon>Bacteria</taxon>
        <taxon>Pseudomonadati</taxon>
        <taxon>Bacteroidota</taxon>
        <taxon>Chitinophagia</taxon>
        <taxon>Chitinophagales</taxon>
        <taxon>Chitinophagaceae</taxon>
        <taxon>Flavihumibacter</taxon>
    </lineage>
</organism>
<keyword evidence="9" id="KW-1185">Reference proteome</keyword>
<dbReference type="RefSeq" id="WP_039142084.1">
    <property type="nucleotide sequence ID" value="NZ_JSVC01000019.1"/>
</dbReference>
<evidence type="ECO:0000259" key="6">
    <source>
        <dbReference type="Pfam" id="PF07980"/>
    </source>
</evidence>
<dbReference type="AlphaFoldDB" id="A0A0C1LDJ6"/>
<keyword evidence="3" id="KW-0732">Signal</keyword>
<dbReference type="GO" id="GO:0009279">
    <property type="term" value="C:cell outer membrane"/>
    <property type="evidence" value="ECO:0007669"/>
    <property type="project" value="UniProtKB-SubCell"/>
</dbReference>
<name>A0A0C1LDJ6_9BACT</name>
<dbReference type="InterPro" id="IPR033985">
    <property type="entry name" value="SusD-like_N"/>
</dbReference>
<dbReference type="Proteomes" id="UP000031408">
    <property type="component" value="Unassembled WGS sequence"/>
</dbReference>
<dbReference type="OrthoDB" id="1097962at2"/>
<gene>
    <name evidence="8" type="ORF">OI18_17370</name>
</gene>
<keyword evidence="5" id="KW-0998">Cell outer membrane</keyword>
<dbReference type="STRING" id="1349421.OI18_17370"/>
<evidence type="ECO:0000256" key="5">
    <source>
        <dbReference type="ARBA" id="ARBA00023237"/>
    </source>
</evidence>
<feature type="domain" description="SusD-like N-terminal" evidence="7">
    <location>
        <begin position="19"/>
        <end position="204"/>
    </location>
</feature>
<dbReference type="PROSITE" id="PS51257">
    <property type="entry name" value="PROKAR_LIPOPROTEIN"/>
    <property type="match status" value="1"/>
</dbReference>
<comment type="caution">
    <text evidence="8">The sequence shown here is derived from an EMBL/GenBank/DDBJ whole genome shotgun (WGS) entry which is preliminary data.</text>
</comment>
<evidence type="ECO:0008006" key="10">
    <source>
        <dbReference type="Google" id="ProtNLM"/>
    </source>
</evidence>
<proteinExistence type="inferred from homology"/>
<dbReference type="InterPro" id="IPR011990">
    <property type="entry name" value="TPR-like_helical_dom_sf"/>
</dbReference>
<evidence type="ECO:0000256" key="4">
    <source>
        <dbReference type="ARBA" id="ARBA00023136"/>
    </source>
</evidence>
<evidence type="ECO:0000256" key="3">
    <source>
        <dbReference type="ARBA" id="ARBA00022729"/>
    </source>
</evidence>